<evidence type="ECO:0000259" key="6">
    <source>
        <dbReference type="PROSITE" id="PS51733"/>
    </source>
</evidence>
<gene>
    <name evidence="7" type="ORF">METZ01_LOCUS59981</name>
</gene>
<evidence type="ECO:0000256" key="4">
    <source>
        <dbReference type="ARBA" id="ARBA00022679"/>
    </source>
</evidence>
<evidence type="ECO:0000256" key="1">
    <source>
        <dbReference type="ARBA" id="ARBA00004821"/>
    </source>
</evidence>
<organism evidence="7">
    <name type="scientific">marine metagenome</name>
    <dbReference type="NCBI Taxonomy" id="408172"/>
    <lineage>
        <taxon>unclassified sequences</taxon>
        <taxon>metagenomes</taxon>
        <taxon>ecological metagenomes</taxon>
    </lineage>
</organism>
<dbReference type="AlphaFoldDB" id="A0A381SXK2"/>
<keyword evidence="4" id="KW-0808">Transferase</keyword>
<evidence type="ECO:0000313" key="7">
    <source>
        <dbReference type="EMBL" id="SVA07127.1"/>
    </source>
</evidence>
<dbReference type="EMBL" id="UINC01003528">
    <property type="protein sequence ID" value="SVA07127.1"/>
    <property type="molecule type" value="Genomic_DNA"/>
</dbReference>
<comment type="pathway">
    <text evidence="1">Protein modification; protein lipoylation via endogenous pathway; protein N(6)-(lipoyl)lysine from octanoyl-[acyl-carrier-protein]: step 1/2.</text>
</comment>
<dbReference type="NCBIfam" id="TIGR00214">
    <property type="entry name" value="lipB"/>
    <property type="match status" value="1"/>
</dbReference>
<reference evidence="7" key="1">
    <citation type="submission" date="2018-05" db="EMBL/GenBank/DDBJ databases">
        <authorList>
            <person name="Lanie J.A."/>
            <person name="Ng W.-L."/>
            <person name="Kazmierczak K.M."/>
            <person name="Andrzejewski T.M."/>
            <person name="Davidsen T.M."/>
            <person name="Wayne K.J."/>
            <person name="Tettelin H."/>
            <person name="Glass J.I."/>
            <person name="Rusch D."/>
            <person name="Podicherti R."/>
            <person name="Tsui H.-C.T."/>
            <person name="Winkler M.E."/>
        </authorList>
    </citation>
    <scope>NUCLEOTIDE SEQUENCE</scope>
</reference>
<sequence length="205" mass="23279">MELKLRKLGLQDYHKTWASMQNVILSKGQGDPDELWLLEHFPVYTLGFGASENNLLIKNDIPVIRSDRGGEVTYHGPGQIVAYFLINLRRKGWGPKRFVNELESSVMDFLKDYGVSSKRQQGNPGVYIRDKKICSVGLKIKRGYSYHGLSINIDMDLSPFESINVCGKQSLKVTDLNEFAEVPIEKAFKDFEKTVKARFEGGMDI</sequence>
<dbReference type="CDD" id="cd16444">
    <property type="entry name" value="LipB"/>
    <property type="match status" value="1"/>
</dbReference>
<dbReference type="UniPathway" id="UPA00538">
    <property type="reaction ID" value="UER00592"/>
</dbReference>
<dbReference type="PANTHER" id="PTHR10993:SF7">
    <property type="entry name" value="LIPOYLTRANSFERASE 2, MITOCHONDRIAL-RELATED"/>
    <property type="match status" value="1"/>
</dbReference>
<dbReference type="GO" id="GO:0009249">
    <property type="term" value="P:protein lipoylation"/>
    <property type="evidence" value="ECO:0007669"/>
    <property type="project" value="InterPro"/>
</dbReference>
<dbReference type="SUPFAM" id="SSF55681">
    <property type="entry name" value="Class II aaRS and biotin synthetases"/>
    <property type="match status" value="1"/>
</dbReference>
<protein>
    <recommendedName>
        <fullName evidence="2">lipoyl(octanoyl) transferase</fullName>
        <ecNumber evidence="2">2.3.1.181</ecNumber>
    </recommendedName>
</protein>
<accession>A0A381SXK2</accession>
<dbReference type="PIRSF" id="PIRSF016262">
    <property type="entry name" value="LPLase"/>
    <property type="match status" value="1"/>
</dbReference>
<dbReference type="InterPro" id="IPR004143">
    <property type="entry name" value="BPL_LPL_catalytic"/>
</dbReference>
<dbReference type="PANTHER" id="PTHR10993">
    <property type="entry name" value="OCTANOYLTRANSFERASE"/>
    <property type="match status" value="1"/>
</dbReference>
<evidence type="ECO:0000256" key="3">
    <source>
        <dbReference type="ARBA" id="ARBA00022490"/>
    </source>
</evidence>
<name>A0A381SXK2_9ZZZZ</name>
<dbReference type="InterPro" id="IPR000544">
    <property type="entry name" value="Octanoyltransferase"/>
</dbReference>
<dbReference type="NCBIfam" id="NF010922">
    <property type="entry name" value="PRK14342.1"/>
    <property type="match status" value="1"/>
</dbReference>
<proteinExistence type="inferred from homology"/>
<dbReference type="Pfam" id="PF21948">
    <property type="entry name" value="LplA-B_cat"/>
    <property type="match status" value="1"/>
</dbReference>
<evidence type="ECO:0000256" key="5">
    <source>
        <dbReference type="ARBA" id="ARBA00023315"/>
    </source>
</evidence>
<dbReference type="EC" id="2.3.1.181" evidence="2"/>
<dbReference type="FunFam" id="3.30.930.10:FF:000020">
    <property type="entry name" value="Octanoyltransferase"/>
    <property type="match status" value="1"/>
</dbReference>
<dbReference type="PROSITE" id="PS01313">
    <property type="entry name" value="LIPB"/>
    <property type="match status" value="1"/>
</dbReference>
<dbReference type="GO" id="GO:0033819">
    <property type="term" value="F:lipoyl(octanoyl) transferase activity"/>
    <property type="evidence" value="ECO:0007669"/>
    <property type="project" value="UniProtKB-EC"/>
</dbReference>
<keyword evidence="5" id="KW-0012">Acyltransferase</keyword>
<dbReference type="HAMAP" id="MF_00013">
    <property type="entry name" value="LipB"/>
    <property type="match status" value="1"/>
</dbReference>
<dbReference type="InterPro" id="IPR045864">
    <property type="entry name" value="aa-tRNA-synth_II/BPL/LPL"/>
</dbReference>
<evidence type="ECO:0000256" key="2">
    <source>
        <dbReference type="ARBA" id="ARBA00012334"/>
    </source>
</evidence>
<dbReference type="Gene3D" id="3.30.930.10">
    <property type="entry name" value="Bira Bifunctional Protein, Domain 2"/>
    <property type="match status" value="1"/>
</dbReference>
<keyword evidence="3" id="KW-0963">Cytoplasm</keyword>
<dbReference type="PROSITE" id="PS51733">
    <property type="entry name" value="BPL_LPL_CATALYTIC"/>
    <property type="match status" value="1"/>
</dbReference>
<feature type="domain" description="BPL/LPL catalytic" evidence="6">
    <location>
        <begin position="29"/>
        <end position="205"/>
    </location>
</feature>
<dbReference type="InterPro" id="IPR020605">
    <property type="entry name" value="Octanoyltransferase_CS"/>
</dbReference>